<dbReference type="OrthoDB" id="1706086at2"/>
<evidence type="ECO:0000259" key="2">
    <source>
        <dbReference type="PROSITE" id="PS51272"/>
    </source>
</evidence>
<name>A0A168QEB7_9BACL</name>
<dbReference type="Gene3D" id="2.60.40.1220">
    <property type="match status" value="5"/>
</dbReference>
<dbReference type="Proteomes" id="UP000077355">
    <property type="component" value="Unassembled WGS sequence"/>
</dbReference>
<evidence type="ECO:0000313" key="4">
    <source>
        <dbReference type="Proteomes" id="UP000077355"/>
    </source>
</evidence>
<dbReference type="InterPro" id="IPR001119">
    <property type="entry name" value="SLH_dom"/>
</dbReference>
<evidence type="ECO:0000313" key="3">
    <source>
        <dbReference type="EMBL" id="OAB47692.1"/>
    </source>
</evidence>
<dbReference type="Pfam" id="PF13205">
    <property type="entry name" value="Big_5"/>
    <property type="match status" value="1"/>
</dbReference>
<keyword evidence="4" id="KW-1185">Reference proteome</keyword>
<dbReference type="InterPro" id="IPR014755">
    <property type="entry name" value="Cu-Rt/internalin_Ig-like"/>
</dbReference>
<dbReference type="InterPro" id="IPR032812">
    <property type="entry name" value="SbsA_Ig"/>
</dbReference>
<reference evidence="3 4" key="1">
    <citation type="submission" date="2016-03" db="EMBL/GenBank/DDBJ databases">
        <title>Draft genome sequence of Paenibacillus antarcticus CECT 5836.</title>
        <authorList>
            <person name="Shin S.-K."/>
            <person name="Yi H."/>
        </authorList>
    </citation>
    <scope>NUCLEOTIDE SEQUENCE [LARGE SCALE GENOMIC DNA]</scope>
    <source>
        <strain evidence="3 4">CECT 5836</strain>
    </source>
</reference>
<feature type="domain" description="SLH" evidence="2">
    <location>
        <begin position="43"/>
        <end position="105"/>
    </location>
</feature>
<keyword evidence="1" id="KW-0732">Signal</keyword>
<dbReference type="PROSITE" id="PS51272">
    <property type="entry name" value="SLH"/>
    <property type="match status" value="2"/>
</dbReference>
<comment type="caution">
    <text evidence="3">The sequence shown here is derived from an EMBL/GenBank/DDBJ whole genome shotgun (WGS) entry which is preliminary data.</text>
</comment>
<dbReference type="RefSeq" id="WP_068647370.1">
    <property type="nucleotide sequence ID" value="NZ_LVJI01000006.1"/>
</dbReference>
<gene>
    <name evidence="3" type="ORF">PBAT_05675</name>
</gene>
<protein>
    <recommendedName>
        <fullName evidence="2">SLH domain-containing protein</fullName>
    </recommendedName>
</protein>
<sequence>MSDTSYPFQENNNNVMHAQGGEKKVMKKILSVALSTAMAFSMFASVAFGDTAKLSTQEKFDALKVKGIFSGDTDGLAHLERDMTRAEFAKVITKVMGLKEVTGVYSYNDTGYNNPKNWAAPYIEAVSAAGVMQGKDLTKKLFDQKANVTVQELAEVLVKALKLEIPTKIDNTATEWAKGSVQAAINAGLISKDLNFQANANRSLLVEAAFAAEAALNVPPVTTATKVASVSATNLKEVVVAYDGTVDKATAENKDAYTIKRGLSTEVIDSAELQADGKTVVLSVAGALANQSKEYTLSVDGVKDSASKVSVSAKELAFVPLDQLLPTVESVTNLGNKAVKVTFSEPVTLNGSVASTFKIDDKVVSGTYDVTGRTVTIALFNTLTDGDHNLTVNNNIRDFANYQLVEVSKAFSVVADTVAPTVVESKDATLEGVTLVFSEDVKKAEVENAENYVWFSGTSKKVASSAKQINSKTVRVSFAANKLPGYAVDLVVNNIVDYSGNKIAADTKVSVTAKLDQVRPEVLSSKFDSDARTLTVNFSKTVDKATFKAANLIVKDKDGKVVSNGYTAAYGSNDSKLVITFTKTLAAGNYAVELSGVTDVTLLANAMLPYTTSLTVVNGAAPTALSITGTGTTYVVAFDKKMDQSSTYSVLNPDNYFITYRTTDGKTISGKLPAATNLAPTNDGKGVIVQLPTGILSISSFTVQGVKDAEGNFLADYSKTFNLAAIGSTVNLVSAKTVAKDKVELTLNQPIGNVNKADFRVNGSTVKNATISSSNNNVIVLTLNSAITSNATPTVTTAATLATVNPTQGVTGAGLLVNASTGVVSKDGVAPVVISSGDKVTIGSGAGVHFDGNDLITITYDEAITELNEVTLQDNVIITRADGIALKKGQDFFAEVVSGKIEIELKTTGKNLVDFDGLFTVAIDNANENIVDANDNVAASFTTADATSNQDTLDFQLDPTVTLETSTASSLVLKLSETATVAVTGGTATGLTVVTPETAATSVTISGTAATTGQTVEFTVTDAVGNVTTKTATFTTVWTLS</sequence>
<dbReference type="AlphaFoldDB" id="A0A168QEB7"/>
<feature type="domain" description="SLH" evidence="2">
    <location>
        <begin position="106"/>
        <end position="171"/>
    </location>
</feature>
<organism evidence="3 4">
    <name type="scientific">Paenibacillus antarcticus</name>
    <dbReference type="NCBI Taxonomy" id="253703"/>
    <lineage>
        <taxon>Bacteria</taxon>
        <taxon>Bacillati</taxon>
        <taxon>Bacillota</taxon>
        <taxon>Bacilli</taxon>
        <taxon>Bacillales</taxon>
        <taxon>Paenibacillaceae</taxon>
        <taxon>Paenibacillus</taxon>
    </lineage>
</organism>
<accession>A0A168QEB7</accession>
<proteinExistence type="predicted"/>
<dbReference type="EMBL" id="LVJI01000006">
    <property type="protein sequence ID" value="OAB47692.1"/>
    <property type="molecule type" value="Genomic_DNA"/>
</dbReference>
<evidence type="ECO:0000256" key="1">
    <source>
        <dbReference type="ARBA" id="ARBA00022729"/>
    </source>
</evidence>